<reference evidence="2" key="1">
    <citation type="submission" date="2022-11" db="UniProtKB">
        <authorList>
            <consortium name="WormBaseParasite"/>
        </authorList>
    </citation>
    <scope>IDENTIFICATION</scope>
</reference>
<protein>
    <submittedName>
        <fullName evidence="2">Uncharacterized protein</fullName>
    </submittedName>
</protein>
<name>A0A914CIP6_9BILA</name>
<accession>A0A914CIP6</accession>
<dbReference type="Proteomes" id="UP000887540">
    <property type="component" value="Unplaced"/>
</dbReference>
<dbReference type="WBParaSite" id="ACRNAN_scaffold11067.g21355.t1">
    <property type="protein sequence ID" value="ACRNAN_scaffold11067.g21355.t1"/>
    <property type="gene ID" value="ACRNAN_scaffold11067.g21355"/>
</dbReference>
<organism evidence="1 2">
    <name type="scientific">Acrobeloides nanus</name>
    <dbReference type="NCBI Taxonomy" id="290746"/>
    <lineage>
        <taxon>Eukaryota</taxon>
        <taxon>Metazoa</taxon>
        <taxon>Ecdysozoa</taxon>
        <taxon>Nematoda</taxon>
        <taxon>Chromadorea</taxon>
        <taxon>Rhabditida</taxon>
        <taxon>Tylenchina</taxon>
        <taxon>Cephalobomorpha</taxon>
        <taxon>Cephaloboidea</taxon>
        <taxon>Cephalobidae</taxon>
        <taxon>Acrobeloides</taxon>
    </lineage>
</organism>
<evidence type="ECO:0000313" key="2">
    <source>
        <dbReference type="WBParaSite" id="ACRNAN_scaffold11067.g21355.t1"/>
    </source>
</evidence>
<proteinExistence type="predicted"/>
<keyword evidence="1" id="KW-1185">Reference proteome</keyword>
<evidence type="ECO:0000313" key="1">
    <source>
        <dbReference type="Proteomes" id="UP000887540"/>
    </source>
</evidence>
<dbReference type="AlphaFoldDB" id="A0A914CIP6"/>
<sequence length="67" mass="7752">MGVCDSRYRLMYVDIGSPSSNSDGGILSTPRLNVRWMKVDLLFRRPINFHNQTSHCLIVLSETLHFR</sequence>